<sequence length="344" mass="38714">MCPCKRNSVLQQIPDQVEVPSDAGSVCLSFLKPFKKRRCNAGSLVSGASADDAEDMAVKKLSSLAFDGSCGMDALGHSGGLAVFWFAPVVVVPISFSHHVIVCKVVAPGQVIKYIIFVYGAPHISLRQAVWDEISSILLSVPNVVLLEDFNQVEFFSDKVGGSLDIPGRHSFLEWKLNAYLMDIPFYGPHFTWTNGQLHNPMFERLDKGFATASWKRPYKIENWCLGLPEISSLICSSWKDFSPGSGMYLISRKLDTLKKDLLSWCVAHKRQWGIDWQDLRNSVNSESFEFSNSGERSSFLHLRHHKISQAQASFMYCKKRCKVKWDALGESHSRLLFRSVQAR</sequence>
<dbReference type="Proteomes" id="UP000596660">
    <property type="component" value="Unplaced"/>
</dbReference>
<accession>A0A803MWR8</accession>
<dbReference type="InterPro" id="IPR036691">
    <property type="entry name" value="Endo/exonu/phosph_ase_sf"/>
</dbReference>
<dbReference type="EnsemblPlants" id="AUR62036648-RA">
    <property type="protein sequence ID" value="AUR62036648-RA:cds"/>
    <property type="gene ID" value="AUR62036648"/>
</dbReference>
<evidence type="ECO:0000313" key="2">
    <source>
        <dbReference type="Proteomes" id="UP000596660"/>
    </source>
</evidence>
<evidence type="ECO:0000313" key="1">
    <source>
        <dbReference type="EnsemblPlants" id="AUR62036648-RA:cds"/>
    </source>
</evidence>
<proteinExistence type="predicted"/>
<dbReference type="AlphaFoldDB" id="A0A803MWR8"/>
<dbReference type="Gramene" id="AUR62036648-RA">
    <property type="protein sequence ID" value="AUR62036648-RA:cds"/>
    <property type="gene ID" value="AUR62036648"/>
</dbReference>
<evidence type="ECO:0008006" key="3">
    <source>
        <dbReference type="Google" id="ProtNLM"/>
    </source>
</evidence>
<reference evidence="1" key="2">
    <citation type="submission" date="2021-03" db="UniProtKB">
        <authorList>
            <consortium name="EnsemblPlants"/>
        </authorList>
    </citation>
    <scope>IDENTIFICATION</scope>
</reference>
<protein>
    <recommendedName>
        <fullName evidence="3">Endonuclease/exonuclease/phosphatase domain-containing protein</fullName>
    </recommendedName>
</protein>
<dbReference type="Gene3D" id="3.60.10.10">
    <property type="entry name" value="Endonuclease/exonuclease/phosphatase"/>
    <property type="match status" value="1"/>
</dbReference>
<dbReference type="SUPFAM" id="SSF56219">
    <property type="entry name" value="DNase I-like"/>
    <property type="match status" value="1"/>
</dbReference>
<name>A0A803MWR8_CHEQI</name>
<reference evidence="1" key="1">
    <citation type="journal article" date="2017" name="Nature">
        <title>The genome of Chenopodium quinoa.</title>
        <authorList>
            <person name="Jarvis D.E."/>
            <person name="Ho Y.S."/>
            <person name="Lightfoot D.J."/>
            <person name="Schmoeckel S.M."/>
            <person name="Li B."/>
            <person name="Borm T.J.A."/>
            <person name="Ohyanagi H."/>
            <person name="Mineta K."/>
            <person name="Michell C.T."/>
            <person name="Saber N."/>
            <person name="Kharbatia N.M."/>
            <person name="Rupper R.R."/>
            <person name="Sharp A.R."/>
            <person name="Dally N."/>
            <person name="Boughton B.A."/>
            <person name="Woo Y.H."/>
            <person name="Gao G."/>
            <person name="Schijlen E.G.W.M."/>
            <person name="Guo X."/>
            <person name="Momin A.A."/>
            <person name="Negrao S."/>
            <person name="Al-Babili S."/>
            <person name="Gehring C."/>
            <person name="Roessner U."/>
            <person name="Jung C."/>
            <person name="Murphy K."/>
            <person name="Arold S.T."/>
            <person name="Gojobori T."/>
            <person name="van der Linden C.G."/>
            <person name="van Loo E.N."/>
            <person name="Jellen E.N."/>
            <person name="Maughan P.J."/>
            <person name="Tester M."/>
        </authorList>
    </citation>
    <scope>NUCLEOTIDE SEQUENCE [LARGE SCALE GENOMIC DNA]</scope>
    <source>
        <strain evidence="1">cv. PI 614886</strain>
    </source>
</reference>
<organism evidence="1 2">
    <name type="scientific">Chenopodium quinoa</name>
    <name type="common">Quinoa</name>
    <dbReference type="NCBI Taxonomy" id="63459"/>
    <lineage>
        <taxon>Eukaryota</taxon>
        <taxon>Viridiplantae</taxon>
        <taxon>Streptophyta</taxon>
        <taxon>Embryophyta</taxon>
        <taxon>Tracheophyta</taxon>
        <taxon>Spermatophyta</taxon>
        <taxon>Magnoliopsida</taxon>
        <taxon>eudicotyledons</taxon>
        <taxon>Gunneridae</taxon>
        <taxon>Pentapetalae</taxon>
        <taxon>Caryophyllales</taxon>
        <taxon>Chenopodiaceae</taxon>
        <taxon>Chenopodioideae</taxon>
        <taxon>Atripliceae</taxon>
        <taxon>Chenopodium</taxon>
    </lineage>
</organism>
<keyword evidence="2" id="KW-1185">Reference proteome</keyword>